<evidence type="ECO:0000313" key="2">
    <source>
        <dbReference type="EMBL" id="MBB5746894.1"/>
    </source>
</evidence>
<organism evidence="2 3">
    <name type="scientific">Brevundimonas variabilis</name>
    <dbReference type="NCBI Taxonomy" id="74312"/>
    <lineage>
        <taxon>Bacteria</taxon>
        <taxon>Pseudomonadati</taxon>
        <taxon>Pseudomonadota</taxon>
        <taxon>Alphaproteobacteria</taxon>
        <taxon>Caulobacterales</taxon>
        <taxon>Caulobacteraceae</taxon>
        <taxon>Brevundimonas</taxon>
    </lineage>
</organism>
<gene>
    <name evidence="2" type="ORF">GGR13_002501</name>
</gene>
<dbReference type="Proteomes" id="UP000545037">
    <property type="component" value="Unassembled WGS sequence"/>
</dbReference>
<name>A0A7W9FGX3_9CAUL</name>
<feature type="domain" description="Bacteriophage phiJL001 Gp84 C-terminal" evidence="1">
    <location>
        <begin position="172"/>
        <end position="200"/>
    </location>
</feature>
<protein>
    <recommendedName>
        <fullName evidence="1">Bacteriophage phiJL001 Gp84 C-terminal domain-containing protein</fullName>
    </recommendedName>
</protein>
<dbReference type="Pfam" id="PF09931">
    <property type="entry name" value="Phage_phiJL001_Gp84_N"/>
    <property type="match status" value="1"/>
</dbReference>
<keyword evidence="3" id="KW-1185">Reference proteome</keyword>
<accession>A0A7W9FGX3</accession>
<evidence type="ECO:0000259" key="1">
    <source>
        <dbReference type="Pfam" id="PF09356"/>
    </source>
</evidence>
<sequence length="217" mass="22676">MRHVPDELAARIESGAASLCHVWRVRRVDGTVTGFTDHDRDLTVDGVVCRAASGWSAGAADGSVGLAAGSFSAVGALDDAALTEADIAGGLYDGASVEVFRVDWQRPDLRVRLWVGTLARIRHETGRFLADVEGPLAALERVVGRTYGRGCNAVLGDRRCGVDAAAAAEAGGCDKRWATCVGVFGNGINFRGFPGIPGDDFLTASPVVGGRHDGGRR</sequence>
<evidence type="ECO:0000313" key="3">
    <source>
        <dbReference type="Proteomes" id="UP000545037"/>
    </source>
</evidence>
<proteinExistence type="predicted"/>
<dbReference type="Pfam" id="PF09356">
    <property type="entry name" value="Phage_BR0599"/>
    <property type="match status" value="1"/>
</dbReference>
<dbReference type="RefSeq" id="WP_183213855.1">
    <property type="nucleotide sequence ID" value="NZ_JACHOR010000004.1"/>
</dbReference>
<dbReference type="InterPro" id="IPR018964">
    <property type="entry name" value="Phage_phiJL001_Gp84_C"/>
</dbReference>
<dbReference type="AlphaFoldDB" id="A0A7W9FGX3"/>
<comment type="caution">
    <text evidence="2">The sequence shown here is derived from an EMBL/GenBank/DDBJ whole genome shotgun (WGS) entry which is preliminary data.</text>
</comment>
<dbReference type="InterPro" id="IPR011928">
    <property type="entry name" value="Phage_phiJL001_Gp84"/>
</dbReference>
<dbReference type="NCBIfam" id="TIGR02218">
    <property type="entry name" value="phg_TIGR02218"/>
    <property type="match status" value="1"/>
</dbReference>
<dbReference type="EMBL" id="JACHOR010000004">
    <property type="protein sequence ID" value="MBB5746894.1"/>
    <property type="molecule type" value="Genomic_DNA"/>
</dbReference>
<reference evidence="2 3" key="1">
    <citation type="submission" date="2020-08" db="EMBL/GenBank/DDBJ databases">
        <title>Genomic Encyclopedia of Type Strains, Phase IV (KMG-IV): sequencing the most valuable type-strain genomes for metagenomic binning, comparative biology and taxonomic classification.</title>
        <authorList>
            <person name="Goeker M."/>
        </authorList>
    </citation>
    <scope>NUCLEOTIDE SEQUENCE [LARGE SCALE GENOMIC DNA]</scope>
    <source>
        <strain evidence="2 3">DSM 4737</strain>
    </source>
</reference>